<dbReference type="InterPro" id="IPR000782">
    <property type="entry name" value="FAS1_domain"/>
</dbReference>
<feature type="chain" id="PRO_5034119699" evidence="2">
    <location>
        <begin position="19"/>
        <end position="384"/>
    </location>
</feature>
<name>A0A8E2F8K1_9PEZI</name>
<feature type="region of interest" description="Disordered" evidence="1">
    <location>
        <begin position="335"/>
        <end position="358"/>
    </location>
</feature>
<dbReference type="EMBL" id="KV748857">
    <property type="protein sequence ID" value="OCL12597.1"/>
    <property type="molecule type" value="Genomic_DNA"/>
</dbReference>
<dbReference type="Pfam" id="PF02469">
    <property type="entry name" value="Fasciclin"/>
    <property type="match status" value="2"/>
</dbReference>
<dbReference type="SUPFAM" id="SSF82153">
    <property type="entry name" value="FAS1 domain"/>
    <property type="match status" value="2"/>
</dbReference>
<organism evidence="4 5">
    <name type="scientific">Glonium stellatum</name>
    <dbReference type="NCBI Taxonomy" id="574774"/>
    <lineage>
        <taxon>Eukaryota</taxon>
        <taxon>Fungi</taxon>
        <taxon>Dikarya</taxon>
        <taxon>Ascomycota</taxon>
        <taxon>Pezizomycotina</taxon>
        <taxon>Dothideomycetes</taxon>
        <taxon>Pleosporomycetidae</taxon>
        <taxon>Gloniales</taxon>
        <taxon>Gloniaceae</taxon>
        <taxon>Glonium</taxon>
    </lineage>
</organism>
<accession>A0A8E2F8K1</accession>
<dbReference type="PROSITE" id="PS50213">
    <property type="entry name" value="FAS1"/>
    <property type="match status" value="2"/>
</dbReference>
<dbReference type="AlphaFoldDB" id="A0A8E2F8K1"/>
<feature type="domain" description="FAS1" evidence="3">
    <location>
        <begin position="18"/>
        <end position="151"/>
    </location>
</feature>
<evidence type="ECO:0000259" key="3">
    <source>
        <dbReference type="PROSITE" id="PS50213"/>
    </source>
</evidence>
<sequence length="384" mass="41345">MWLLVALIWIRCASVARALSLLDAISVYPELSNFTVFYQNNLEIATLLLTNSSTEHRTLLIPNNEAFTNFELQYGVSIWSMATVELQALLEYHILVGEMTSANFSQQSGIAVPSLLTGEKYDNRSAGPDLSTSFGNTQHVNGQVVFISPAGSSSSRKLFIRQSGTSSFRIQSGLGAQADLISLDGVWDGGMFQEVSQFLTLPAPCSTTIRTTGLSSLDGAINRTDLWDDLDRSSNYTCLAPSDQAFADAGNPQTTLNESALGTSMRMHTIPQSLYTNFLVDGQIISSDDNLPIRVSIKGTDIYFNDAKVTNSNIITNNGVIHVLDKVMSPLQDLSTSSPTISPTATSTGARGAATSNSAARASVPLSPRLKALSLFGFVLAFFI</sequence>
<reference evidence="4 5" key="1">
    <citation type="journal article" date="2016" name="Nat. Commun.">
        <title>Ectomycorrhizal ecology is imprinted in the genome of the dominant symbiotic fungus Cenococcum geophilum.</title>
        <authorList>
            <consortium name="DOE Joint Genome Institute"/>
            <person name="Peter M."/>
            <person name="Kohler A."/>
            <person name="Ohm R.A."/>
            <person name="Kuo A."/>
            <person name="Krutzmann J."/>
            <person name="Morin E."/>
            <person name="Arend M."/>
            <person name="Barry K.W."/>
            <person name="Binder M."/>
            <person name="Choi C."/>
            <person name="Clum A."/>
            <person name="Copeland A."/>
            <person name="Grisel N."/>
            <person name="Haridas S."/>
            <person name="Kipfer T."/>
            <person name="LaButti K."/>
            <person name="Lindquist E."/>
            <person name="Lipzen A."/>
            <person name="Maire R."/>
            <person name="Meier B."/>
            <person name="Mihaltcheva S."/>
            <person name="Molinier V."/>
            <person name="Murat C."/>
            <person name="Poggeler S."/>
            <person name="Quandt C.A."/>
            <person name="Sperisen C."/>
            <person name="Tritt A."/>
            <person name="Tisserant E."/>
            <person name="Crous P.W."/>
            <person name="Henrissat B."/>
            <person name="Nehls U."/>
            <person name="Egli S."/>
            <person name="Spatafora J.W."/>
            <person name="Grigoriev I.V."/>
            <person name="Martin F.M."/>
        </authorList>
    </citation>
    <scope>NUCLEOTIDE SEQUENCE [LARGE SCALE GENOMIC DNA]</scope>
    <source>
        <strain evidence="4 5">CBS 207.34</strain>
    </source>
</reference>
<evidence type="ECO:0000256" key="1">
    <source>
        <dbReference type="SAM" id="MobiDB-lite"/>
    </source>
</evidence>
<evidence type="ECO:0000313" key="4">
    <source>
        <dbReference type="EMBL" id="OCL12597.1"/>
    </source>
</evidence>
<evidence type="ECO:0000256" key="2">
    <source>
        <dbReference type="SAM" id="SignalP"/>
    </source>
</evidence>
<feature type="domain" description="FAS1" evidence="3">
    <location>
        <begin position="201"/>
        <end position="328"/>
    </location>
</feature>
<keyword evidence="5" id="KW-1185">Reference proteome</keyword>
<feature type="signal peptide" evidence="2">
    <location>
        <begin position="1"/>
        <end position="18"/>
    </location>
</feature>
<dbReference type="SMART" id="SM00554">
    <property type="entry name" value="FAS1"/>
    <property type="match status" value="2"/>
</dbReference>
<dbReference type="PANTHER" id="PTHR10900:SF77">
    <property type="entry name" value="FI19380P1"/>
    <property type="match status" value="1"/>
</dbReference>
<evidence type="ECO:0000313" key="5">
    <source>
        <dbReference type="Proteomes" id="UP000250140"/>
    </source>
</evidence>
<dbReference type="Gene3D" id="2.30.180.10">
    <property type="entry name" value="FAS1 domain"/>
    <property type="match status" value="2"/>
</dbReference>
<gene>
    <name evidence="4" type="ORF">AOQ84DRAFT_352452</name>
</gene>
<keyword evidence="2" id="KW-0732">Signal</keyword>
<dbReference type="InterPro" id="IPR050904">
    <property type="entry name" value="Adhesion/Biosynth-related"/>
</dbReference>
<dbReference type="PANTHER" id="PTHR10900">
    <property type="entry name" value="PERIOSTIN-RELATED"/>
    <property type="match status" value="1"/>
</dbReference>
<protein>
    <submittedName>
        <fullName evidence="4">FAS1 domain-containing protein</fullName>
    </submittedName>
</protein>
<dbReference type="Proteomes" id="UP000250140">
    <property type="component" value="Unassembled WGS sequence"/>
</dbReference>
<dbReference type="OrthoDB" id="286301at2759"/>
<dbReference type="InterPro" id="IPR036378">
    <property type="entry name" value="FAS1_dom_sf"/>
</dbReference>
<proteinExistence type="predicted"/>